<name>A0A8S2R3J9_9BILA</name>
<proteinExistence type="predicted"/>
<reference evidence="2" key="1">
    <citation type="submission" date="2021-02" db="EMBL/GenBank/DDBJ databases">
        <authorList>
            <person name="Nowell W R."/>
        </authorList>
    </citation>
    <scope>NUCLEOTIDE SEQUENCE</scope>
</reference>
<feature type="compositionally biased region" description="Polar residues" evidence="1">
    <location>
        <begin position="1"/>
        <end position="10"/>
    </location>
</feature>
<feature type="region of interest" description="Disordered" evidence="1">
    <location>
        <begin position="1"/>
        <end position="20"/>
    </location>
</feature>
<evidence type="ECO:0000313" key="3">
    <source>
        <dbReference type="Proteomes" id="UP000682733"/>
    </source>
</evidence>
<accession>A0A8S2R3J9</accession>
<comment type="caution">
    <text evidence="2">The sequence shown here is derived from an EMBL/GenBank/DDBJ whole genome shotgun (WGS) entry which is preliminary data.</text>
</comment>
<evidence type="ECO:0000313" key="2">
    <source>
        <dbReference type="EMBL" id="CAF4129527.1"/>
    </source>
</evidence>
<sequence length="108" mass="12329">MLTSVSNVSEENGIPKEEPLTKECTIETRALIRRIARPVINATLRWPHDFEDCRTEAAKELARVIPLLTFKVCDNETQSVKTDSTPVLAKWMCAAFEFVRLIHQLQSM</sequence>
<dbReference type="EMBL" id="CAJOBA010042242">
    <property type="protein sequence ID" value="CAF4129527.1"/>
    <property type="molecule type" value="Genomic_DNA"/>
</dbReference>
<dbReference type="AlphaFoldDB" id="A0A8S2R3J9"/>
<dbReference type="Proteomes" id="UP000682733">
    <property type="component" value="Unassembled WGS sequence"/>
</dbReference>
<protein>
    <submittedName>
        <fullName evidence="2">Uncharacterized protein</fullName>
    </submittedName>
</protein>
<evidence type="ECO:0000256" key="1">
    <source>
        <dbReference type="SAM" id="MobiDB-lite"/>
    </source>
</evidence>
<organism evidence="2 3">
    <name type="scientific">Didymodactylos carnosus</name>
    <dbReference type="NCBI Taxonomy" id="1234261"/>
    <lineage>
        <taxon>Eukaryota</taxon>
        <taxon>Metazoa</taxon>
        <taxon>Spiralia</taxon>
        <taxon>Gnathifera</taxon>
        <taxon>Rotifera</taxon>
        <taxon>Eurotatoria</taxon>
        <taxon>Bdelloidea</taxon>
        <taxon>Philodinida</taxon>
        <taxon>Philodinidae</taxon>
        <taxon>Didymodactylos</taxon>
    </lineage>
</organism>
<gene>
    <name evidence="2" type="ORF">TMI583_LOCUS30153</name>
</gene>